<evidence type="ECO:0000313" key="1">
    <source>
        <dbReference type="EMBL" id="ALI36150.1"/>
    </source>
</evidence>
<name>A0A654LZE0_9ARCH</name>
<dbReference type="AlphaFoldDB" id="A0A654LZE0"/>
<proteinExistence type="predicted"/>
<gene>
    <name evidence="1" type="ORF">NMY3_01947</name>
</gene>
<dbReference type="EMBL" id="CP012850">
    <property type="protein sequence ID" value="ALI36150.1"/>
    <property type="molecule type" value="Genomic_DNA"/>
</dbReference>
<evidence type="ECO:0000313" key="2">
    <source>
        <dbReference type="Proteomes" id="UP000058925"/>
    </source>
</evidence>
<keyword evidence="2" id="KW-1185">Reference proteome</keyword>
<accession>A0A654LZE0</accession>
<dbReference type="Proteomes" id="UP000058925">
    <property type="component" value="Chromosome"/>
</dbReference>
<dbReference type="KEGG" id="taa:NMY3_01947"/>
<reference evidence="2" key="1">
    <citation type="submission" date="2015-10" db="EMBL/GenBank/DDBJ databases">
        <title>Niche specialization of a soil ammonia-oxidizing archaeon, Candidatus Nitrosocosmicus oleophilus.</title>
        <authorList>
            <person name="Jung M.-Y."/>
            <person name="Rhee S.-K."/>
        </authorList>
    </citation>
    <scope>NUCLEOTIDE SEQUENCE [LARGE SCALE GENOMIC DNA]</scope>
    <source>
        <strain evidence="2">MY3</strain>
    </source>
</reference>
<organism evidence="1 2">
    <name type="scientific">Candidatus Nitrosocosmicus oleophilus</name>
    <dbReference type="NCBI Taxonomy" id="1353260"/>
    <lineage>
        <taxon>Archaea</taxon>
        <taxon>Nitrososphaerota</taxon>
        <taxon>Nitrososphaeria</taxon>
        <taxon>Nitrososphaerales</taxon>
        <taxon>Nitrososphaeraceae</taxon>
        <taxon>Candidatus Nitrosocosmicus</taxon>
    </lineage>
</organism>
<evidence type="ECO:0008006" key="3">
    <source>
        <dbReference type="Google" id="ProtNLM"/>
    </source>
</evidence>
<sequence length="52" mass="6042">MLTAGKLFVKTFRIFDTRKDDNLTNVQLIAMMQTCEDLMDFPSDWVISISKL</sequence>
<protein>
    <recommendedName>
        <fullName evidence="3">EF-hand domain-containing protein</fullName>
    </recommendedName>
</protein>